<dbReference type="Proteomes" id="UP000474565">
    <property type="component" value="Unassembled WGS sequence"/>
</dbReference>
<evidence type="ECO:0008006" key="3">
    <source>
        <dbReference type="Google" id="ProtNLM"/>
    </source>
</evidence>
<name>A0A6L8MEZ7_9BURK</name>
<sequence>MCNDEDYRAARERTIKKMLNMCEWLTHDALVERIGQPWAEEAIVQWETEQRIFSIPSEDGKLYPRFQFDETMKPVLVIKDILALLAKDDSIAIAAWFIFKNGWIEKIVDGKIVSVAPMHALEDREAVLAAARNERGTHFA</sequence>
<accession>A0A6L8MEZ7</accession>
<gene>
    <name evidence="1" type="ORF">GTP44_02195</name>
</gene>
<proteinExistence type="predicted"/>
<dbReference type="AlphaFoldDB" id="A0A6L8MEZ7"/>
<dbReference type="RefSeq" id="WP_161018115.1">
    <property type="nucleotide sequence ID" value="NZ_WWCP01000001.1"/>
</dbReference>
<organism evidence="1 2">
    <name type="scientific">Duganella lactea</name>
    <dbReference type="NCBI Taxonomy" id="2692173"/>
    <lineage>
        <taxon>Bacteria</taxon>
        <taxon>Pseudomonadati</taxon>
        <taxon>Pseudomonadota</taxon>
        <taxon>Betaproteobacteria</taxon>
        <taxon>Burkholderiales</taxon>
        <taxon>Oxalobacteraceae</taxon>
        <taxon>Telluria group</taxon>
        <taxon>Duganella</taxon>
    </lineage>
</organism>
<reference evidence="1 2" key="1">
    <citation type="submission" date="2019-12" db="EMBL/GenBank/DDBJ databases">
        <title>Novel species isolated from a subtropical stream in China.</title>
        <authorList>
            <person name="Lu H."/>
        </authorList>
    </citation>
    <scope>NUCLEOTIDE SEQUENCE [LARGE SCALE GENOMIC DNA]</scope>
    <source>
        <strain evidence="1 2">FT50W</strain>
    </source>
</reference>
<dbReference type="EMBL" id="WWCP01000001">
    <property type="protein sequence ID" value="MYM80771.1"/>
    <property type="molecule type" value="Genomic_DNA"/>
</dbReference>
<evidence type="ECO:0000313" key="1">
    <source>
        <dbReference type="EMBL" id="MYM80771.1"/>
    </source>
</evidence>
<protein>
    <recommendedName>
        <fullName evidence="3">DUF2384 domain-containing protein</fullName>
    </recommendedName>
</protein>
<evidence type="ECO:0000313" key="2">
    <source>
        <dbReference type="Proteomes" id="UP000474565"/>
    </source>
</evidence>
<comment type="caution">
    <text evidence="1">The sequence shown here is derived from an EMBL/GenBank/DDBJ whole genome shotgun (WGS) entry which is preliminary data.</text>
</comment>